<comment type="caution">
    <text evidence="6">The sequence shown here is derived from an EMBL/GenBank/DDBJ whole genome shotgun (WGS) entry which is preliminary data.</text>
</comment>
<evidence type="ECO:0000256" key="2">
    <source>
        <dbReference type="ARBA" id="ARBA00022723"/>
    </source>
</evidence>
<dbReference type="InterPro" id="IPR036922">
    <property type="entry name" value="Rieske_2Fe-2S_sf"/>
</dbReference>
<keyword evidence="7" id="KW-1185">Reference proteome</keyword>
<evidence type="ECO:0000256" key="1">
    <source>
        <dbReference type="ARBA" id="ARBA00022714"/>
    </source>
</evidence>
<proteinExistence type="predicted"/>
<evidence type="ECO:0000313" key="7">
    <source>
        <dbReference type="Proteomes" id="UP000270471"/>
    </source>
</evidence>
<name>A0A3M0I1L5_9ACTN</name>
<dbReference type="GO" id="GO:0016705">
    <property type="term" value="F:oxidoreductase activity, acting on paired donors, with incorporation or reduction of molecular oxygen"/>
    <property type="evidence" value="ECO:0007669"/>
    <property type="project" value="UniProtKB-ARBA"/>
</dbReference>
<dbReference type="AlphaFoldDB" id="A0A3M0I1L5"/>
<dbReference type="GO" id="GO:0046872">
    <property type="term" value="F:metal ion binding"/>
    <property type="evidence" value="ECO:0007669"/>
    <property type="project" value="UniProtKB-KW"/>
</dbReference>
<dbReference type="GO" id="GO:0051537">
    <property type="term" value="F:2 iron, 2 sulfur cluster binding"/>
    <property type="evidence" value="ECO:0007669"/>
    <property type="project" value="UniProtKB-KW"/>
</dbReference>
<evidence type="ECO:0000259" key="5">
    <source>
        <dbReference type="PROSITE" id="PS51296"/>
    </source>
</evidence>
<keyword evidence="1" id="KW-0001">2Fe-2S</keyword>
<reference evidence="6 7" key="1">
    <citation type="submission" date="2017-11" db="EMBL/GenBank/DDBJ databases">
        <title>Draft genome of actinobacteria isolated from guarana (Paullinia cupana (Mart.) Ducke.</title>
        <authorList>
            <person name="Siqueira K.A."/>
            <person name="Liotti R.G."/>
            <person name="Mendes T.A.O."/>
            <person name="Soares M.A."/>
        </authorList>
    </citation>
    <scope>NUCLEOTIDE SEQUENCE [LARGE SCALE GENOMIC DNA]</scope>
    <source>
        <strain evidence="6 7">193</strain>
    </source>
</reference>
<evidence type="ECO:0000256" key="3">
    <source>
        <dbReference type="ARBA" id="ARBA00023004"/>
    </source>
</evidence>
<evidence type="ECO:0000256" key="4">
    <source>
        <dbReference type="ARBA" id="ARBA00023014"/>
    </source>
</evidence>
<dbReference type="OrthoDB" id="147178at2"/>
<keyword evidence="2" id="KW-0479">Metal-binding</keyword>
<dbReference type="GO" id="GO:0004497">
    <property type="term" value="F:monooxygenase activity"/>
    <property type="evidence" value="ECO:0007669"/>
    <property type="project" value="UniProtKB-ARBA"/>
</dbReference>
<evidence type="ECO:0000313" key="6">
    <source>
        <dbReference type="EMBL" id="RMB82338.1"/>
    </source>
</evidence>
<dbReference type="PANTHER" id="PTHR21496">
    <property type="entry name" value="FERREDOXIN-RELATED"/>
    <property type="match status" value="1"/>
</dbReference>
<dbReference type="PROSITE" id="PS51296">
    <property type="entry name" value="RIESKE"/>
    <property type="match status" value="1"/>
</dbReference>
<gene>
    <name evidence="6" type="ORF">CTZ28_29830</name>
</gene>
<sequence>MNAIIIDDVAPLLEEIEGRTWWRACSAGAVPDDEGLKLGTLPPAAVFTQDDRFFCLDDTCTHDTYSLAEGWVEDGTVECTLHLAKFDLRTGAPLRPPATAPVAVHPVTVVDGAVYVALPTTYLIKEETA</sequence>
<feature type="domain" description="Rieske" evidence="5">
    <location>
        <begin position="22"/>
        <end position="116"/>
    </location>
</feature>
<dbReference type="Proteomes" id="UP000270471">
    <property type="component" value="Unassembled WGS sequence"/>
</dbReference>
<keyword evidence="4" id="KW-0411">Iron-sulfur</keyword>
<keyword evidence="3" id="KW-0408">Iron</keyword>
<dbReference type="Pfam" id="PF00355">
    <property type="entry name" value="Rieske"/>
    <property type="match status" value="1"/>
</dbReference>
<protein>
    <submittedName>
        <fullName evidence="6">(2Fe-2S)-binding protein</fullName>
    </submittedName>
</protein>
<dbReference type="RefSeq" id="WP_121892857.1">
    <property type="nucleotide sequence ID" value="NZ_PENI01000023.1"/>
</dbReference>
<dbReference type="PANTHER" id="PTHR21496:SF23">
    <property type="entry name" value="3-PHENYLPROPIONATE_CINNAMIC ACID DIOXYGENASE FERREDOXIN SUBUNIT"/>
    <property type="match status" value="1"/>
</dbReference>
<dbReference type="SUPFAM" id="SSF50022">
    <property type="entry name" value="ISP domain"/>
    <property type="match status" value="1"/>
</dbReference>
<dbReference type="CDD" id="cd03528">
    <property type="entry name" value="Rieske_RO_ferredoxin"/>
    <property type="match status" value="1"/>
</dbReference>
<organism evidence="6 7">
    <name type="scientific">Streptomyces shenzhenensis</name>
    <dbReference type="NCBI Taxonomy" id="943815"/>
    <lineage>
        <taxon>Bacteria</taxon>
        <taxon>Bacillati</taxon>
        <taxon>Actinomycetota</taxon>
        <taxon>Actinomycetes</taxon>
        <taxon>Kitasatosporales</taxon>
        <taxon>Streptomycetaceae</taxon>
        <taxon>Streptomyces</taxon>
    </lineage>
</organism>
<dbReference type="Gene3D" id="2.102.10.10">
    <property type="entry name" value="Rieske [2Fe-2S] iron-sulphur domain"/>
    <property type="match status" value="1"/>
</dbReference>
<accession>A0A3M0I1L5</accession>
<dbReference type="EMBL" id="PENI01000023">
    <property type="protein sequence ID" value="RMB82338.1"/>
    <property type="molecule type" value="Genomic_DNA"/>
</dbReference>
<dbReference type="InterPro" id="IPR017941">
    <property type="entry name" value="Rieske_2Fe-2S"/>
</dbReference>